<dbReference type="PANTHER" id="PTHR11117:SF6">
    <property type="entry name" value="SYNTHETASE SUBUNIT ALPHA, PUTATIVE (AFU_ORTHOLOGUE AFUA_1G10830)-RELATED"/>
    <property type="match status" value="1"/>
</dbReference>
<dbReference type="SUPFAM" id="SSF52210">
    <property type="entry name" value="Succinyl-CoA synthetase domains"/>
    <property type="match status" value="2"/>
</dbReference>
<dbReference type="eggNOG" id="KOG2799">
    <property type="taxonomic scope" value="Eukaryota"/>
</dbReference>
<dbReference type="GeneID" id="25977092"/>
<dbReference type="InterPro" id="IPR005811">
    <property type="entry name" value="SUCC_ACL_C"/>
</dbReference>
<dbReference type="AlphaFoldDB" id="F0X9B4"/>
<evidence type="ECO:0000313" key="3">
    <source>
        <dbReference type="EMBL" id="EFX05868.1"/>
    </source>
</evidence>
<dbReference type="Pfam" id="PF00549">
    <property type="entry name" value="Ligase_CoA"/>
    <property type="match status" value="2"/>
</dbReference>
<dbReference type="Gene3D" id="3.40.50.261">
    <property type="entry name" value="Succinyl-CoA synthetase domains"/>
    <property type="match status" value="2"/>
</dbReference>
<gene>
    <name evidence="3" type="ORF">CMQ_3937</name>
</gene>
<dbReference type="Gene3D" id="3.40.50.720">
    <property type="entry name" value="NAD(P)-binding Rossmann-like Domain"/>
    <property type="match status" value="1"/>
</dbReference>
<feature type="compositionally biased region" description="Basic residues" evidence="1">
    <location>
        <begin position="352"/>
        <end position="361"/>
    </location>
</feature>
<dbReference type="PANTHER" id="PTHR11117">
    <property type="entry name" value="SUCCINYL-COA LIGASE SUBUNIT ALPHA"/>
    <property type="match status" value="1"/>
</dbReference>
<dbReference type="GO" id="GO:0005739">
    <property type="term" value="C:mitochondrion"/>
    <property type="evidence" value="ECO:0007669"/>
    <property type="project" value="TreeGrafter"/>
</dbReference>
<dbReference type="SMART" id="SM00881">
    <property type="entry name" value="CoA_binding"/>
    <property type="match status" value="1"/>
</dbReference>
<dbReference type="FunFam" id="3.40.50.261:FF:000017">
    <property type="entry name" value="Succinyl-CoA synthetase subunit alpha"/>
    <property type="match status" value="1"/>
</dbReference>
<evidence type="ECO:0000256" key="1">
    <source>
        <dbReference type="SAM" id="MobiDB-lite"/>
    </source>
</evidence>
<dbReference type="EMBL" id="GL629735">
    <property type="protein sequence ID" value="EFX05868.1"/>
    <property type="molecule type" value="Genomic_DNA"/>
</dbReference>
<accession>F0X9B4</accession>
<dbReference type="SUPFAM" id="SSF51735">
    <property type="entry name" value="NAD(P)-binding Rossmann-fold domains"/>
    <property type="match status" value="1"/>
</dbReference>
<feature type="region of interest" description="Disordered" evidence="1">
    <location>
        <begin position="9"/>
        <end position="30"/>
    </location>
</feature>
<dbReference type="Proteomes" id="UP000007796">
    <property type="component" value="Unassembled WGS sequence"/>
</dbReference>
<dbReference type="InterPro" id="IPR003781">
    <property type="entry name" value="CoA-bd"/>
</dbReference>
<dbReference type="eggNOG" id="KOG1255">
    <property type="taxonomic scope" value="Eukaryota"/>
</dbReference>
<dbReference type="Gene3D" id="3.30.470.20">
    <property type="entry name" value="ATP-grasp fold, B domain"/>
    <property type="match status" value="1"/>
</dbReference>
<dbReference type="InterPro" id="IPR036291">
    <property type="entry name" value="NAD(P)-bd_dom_sf"/>
</dbReference>
<feature type="region of interest" description="Disordered" evidence="1">
    <location>
        <begin position="337"/>
        <end position="377"/>
    </location>
</feature>
<dbReference type="STRING" id="655863.F0X9B4"/>
<feature type="compositionally biased region" description="Polar residues" evidence="1">
    <location>
        <begin position="342"/>
        <end position="351"/>
    </location>
</feature>
<keyword evidence="4" id="KW-1185">Reference proteome</keyword>
<evidence type="ECO:0000313" key="4">
    <source>
        <dbReference type="Proteomes" id="UP000007796"/>
    </source>
</evidence>
<dbReference type="OrthoDB" id="1664372at2759"/>
<evidence type="ECO:0000259" key="2">
    <source>
        <dbReference type="SMART" id="SM00881"/>
    </source>
</evidence>
<dbReference type="InParanoid" id="F0X9B4"/>
<dbReference type="RefSeq" id="XP_014175350.1">
    <property type="nucleotide sequence ID" value="XM_014319875.1"/>
</dbReference>
<dbReference type="Pfam" id="PF02629">
    <property type="entry name" value="CoA_binding"/>
    <property type="match status" value="1"/>
</dbReference>
<dbReference type="GO" id="GO:0004776">
    <property type="term" value="F:succinate-CoA ligase (GDP-forming) activity"/>
    <property type="evidence" value="ECO:0007669"/>
    <property type="project" value="TreeGrafter"/>
</dbReference>
<reference evidence="3 4" key="1">
    <citation type="journal article" date="2011" name="Proc. Natl. Acad. Sci. U.S.A.">
        <title>Genome and transcriptome analyses of the mountain pine beetle-fungal symbiont Grosmannia clavigera, a lodgepole pine pathogen.</title>
        <authorList>
            <person name="DiGuistini S."/>
            <person name="Wang Y."/>
            <person name="Liao N.Y."/>
            <person name="Taylor G."/>
            <person name="Tanguay P."/>
            <person name="Feau N."/>
            <person name="Henrissat B."/>
            <person name="Chan S.K."/>
            <person name="Hesse-Orce U."/>
            <person name="Alamouti S.M."/>
            <person name="Tsui C.K.M."/>
            <person name="Docking R.T."/>
            <person name="Levasseur A."/>
            <person name="Haridas S."/>
            <person name="Robertson G."/>
            <person name="Birol I."/>
            <person name="Holt R.A."/>
            <person name="Marra M.A."/>
            <person name="Hamelin R.C."/>
            <person name="Hirst M."/>
            <person name="Jones S.J.M."/>
            <person name="Bohlmann J."/>
            <person name="Breuil C."/>
        </authorList>
    </citation>
    <scope>NUCLEOTIDE SEQUENCE [LARGE SCALE GENOMIC DNA]</scope>
    <source>
        <strain evidence="4">kw1407 / UAMH 11150</strain>
    </source>
</reference>
<dbReference type="GO" id="GO:0009361">
    <property type="term" value="C:succinate-CoA ligase complex (ADP-forming)"/>
    <property type="evidence" value="ECO:0007669"/>
    <property type="project" value="TreeGrafter"/>
</dbReference>
<dbReference type="HOGENOM" id="CLU_015460_0_0_1"/>
<dbReference type="InterPro" id="IPR016102">
    <property type="entry name" value="Succinyl-CoA_synth-like"/>
</dbReference>
<dbReference type="FunFam" id="3.40.50.261:FF:000001">
    <property type="entry name" value="Succinate--CoA ligase [ADP-forming] subunit beta"/>
    <property type="match status" value="1"/>
</dbReference>
<dbReference type="GO" id="GO:0004775">
    <property type="term" value="F:succinate-CoA ligase (ADP-forming) activity"/>
    <property type="evidence" value="ECO:0007669"/>
    <property type="project" value="TreeGrafter"/>
</dbReference>
<protein>
    <submittedName>
        <fullName evidence="3">Succinyl-synthetase subunit</fullName>
    </submittedName>
</protein>
<feature type="domain" description="CoA-binding" evidence="2">
    <location>
        <begin position="38"/>
        <end position="132"/>
    </location>
</feature>
<dbReference type="PRINTS" id="PR01798">
    <property type="entry name" value="SCOASYNTHASE"/>
</dbReference>
<organism evidence="4">
    <name type="scientific">Grosmannia clavigera (strain kw1407 / UAMH 11150)</name>
    <name type="common">Blue stain fungus</name>
    <name type="synonym">Graphiocladiella clavigera</name>
    <dbReference type="NCBI Taxonomy" id="655863"/>
    <lineage>
        <taxon>Eukaryota</taxon>
        <taxon>Fungi</taxon>
        <taxon>Dikarya</taxon>
        <taxon>Ascomycota</taxon>
        <taxon>Pezizomycotina</taxon>
        <taxon>Sordariomycetes</taxon>
        <taxon>Sordariomycetidae</taxon>
        <taxon>Ophiostomatales</taxon>
        <taxon>Ophiostomataceae</taxon>
        <taxon>Leptographium</taxon>
    </lineage>
</organism>
<name>F0X9B4_GROCL</name>
<dbReference type="GO" id="GO:0006099">
    <property type="term" value="P:tricarboxylic acid cycle"/>
    <property type="evidence" value="ECO:0007669"/>
    <property type="project" value="TreeGrafter"/>
</dbReference>
<proteinExistence type="predicted"/>
<sequence>MQTRCRQLLSAGRKRLSSTAASSPSPSPYDATLDHLRIGRHTRVIFQGFTGRQATANARESLAWGTNVVGGVTPGRSGEHLGLPLLPSVAAAVTALRPHATGIYVPAALAPAAIEEAIAAEVPLVVAVAEHIPLHAMLRISAVLRTQTASRLVGANSPGIIAAVGRCRIGFQPLSCFEAGRVGIAARSGTLSYEAVASTTRAGLGQSLCIGVGGDVVPGTDLREALTILATDPDTDAIALIGEIGGTSELEAAAWIREYHIREPNPKPIVALVAGTNCVPGRMMGHAGAFSLPGEPDAHEKIRALQIAGATIVDHPEKFGEAIKARLQEIVNSSSSSSASSLFGQRSTTQHRGLHTAARGRRLGDDQKRVSLGRTASVGTQQRRSIYLAQDASFDLLRKHGVNAAEYSGHGVRRYLAITVDRSARSPCVLAAPDFDCDRSTVALKRFPFAYGPSGIDGLLVERVAAHLGLSLHAGSVEALRDLLRALYDVFVGQEAFLVETAVVQRLAQLKVVGARLGLDDAGVGAREATATTTIAEPDEAAAKENGIVYIKLGQSDAAEPAHIATLVNGAGLAMNTVDALAGLGGRATNFLDTGGKATSETVRVCFDVLLRDPRVRVILVNVFGGLTLGDMIARGVLLAFRETCVTVPVVVRIRGTNEAEGQCIIRESGLPLFAFDSFQEAAAKAVELAGTTDGKKNDKRLNEAGE</sequence>